<proteinExistence type="predicted"/>
<evidence type="ECO:0000313" key="5">
    <source>
        <dbReference type="EMBL" id="GEU57394.1"/>
    </source>
</evidence>
<evidence type="ECO:0000256" key="2">
    <source>
        <dbReference type="ARBA" id="ARBA00022723"/>
    </source>
</evidence>
<feature type="domain" description="Integrase catalytic" evidence="4">
    <location>
        <begin position="246"/>
        <end position="337"/>
    </location>
</feature>
<dbReference type="PANTHER" id="PTHR42648:SF18">
    <property type="entry name" value="RETROTRANSPOSON, UNCLASSIFIED-LIKE PROTEIN"/>
    <property type="match status" value="1"/>
</dbReference>
<dbReference type="GO" id="GO:0046872">
    <property type="term" value="F:metal ion binding"/>
    <property type="evidence" value="ECO:0007669"/>
    <property type="project" value="UniProtKB-KW"/>
</dbReference>
<organism evidence="5">
    <name type="scientific">Tanacetum cinerariifolium</name>
    <name type="common">Dalmatian daisy</name>
    <name type="synonym">Chrysanthemum cinerariifolium</name>
    <dbReference type="NCBI Taxonomy" id="118510"/>
    <lineage>
        <taxon>Eukaryota</taxon>
        <taxon>Viridiplantae</taxon>
        <taxon>Streptophyta</taxon>
        <taxon>Embryophyta</taxon>
        <taxon>Tracheophyta</taxon>
        <taxon>Spermatophyta</taxon>
        <taxon>Magnoliopsida</taxon>
        <taxon>eudicotyledons</taxon>
        <taxon>Gunneridae</taxon>
        <taxon>Pentapetalae</taxon>
        <taxon>asterids</taxon>
        <taxon>campanulids</taxon>
        <taxon>Asterales</taxon>
        <taxon>Asteraceae</taxon>
        <taxon>Asteroideae</taxon>
        <taxon>Anthemideae</taxon>
        <taxon>Anthemidinae</taxon>
        <taxon>Tanacetum</taxon>
    </lineage>
</organism>
<dbReference type="GO" id="GO:0006508">
    <property type="term" value="P:proteolysis"/>
    <property type="evidence" value="ECO:0007669"/>
    <property type="project" value="UniProtKB-KW"/>
</dbReference>
<dbReference type="PANTHER" id="PTHR42648">
    <property type="entry name" value="TRANSPOSASE, PUTATIVE-RELATED"/>
    <property type="match status" value="1"/>
</dbReference>
<dbReference type="InterPro" id="IPR001584">
    <property type="entry name" value="Integrase_cat-core"/>
</dbReference>
<keyword evidence="3" id="KW-0378">Hydrolase</keyword>
<reference evidence="5" key="1">
    <citation type="journal article" date="2019" name="Sci. Rep.">
        <title>Draft genome of Tanacetum cinerariifolium, the natural source of mosquito coil.</title>
        <authorList>
            <person name="Yamashiro T."/>
            <person name="Shiraishi A."/>
            <person name="Satake H."/>
            <person name="Nakayama K."/>
        </authorList>
    </citation>
    <scope>NUCLEOTIDE SEQUENCE</scope>
</reference>
<dbReference type="InterPro" id="IPR054722">
    <property type="entry name" value="PolX-like_BBD"/>
</dbReference>
<keyword evidence="1" id="KW-0645">Protease</keyword>
<comment type="caution">
    <text evidence="5">The sequence shown here is derived from an EMBL/GenBank/DDBJ whole genome shotgun (WGS) entry which is preliminary data.</text>
</comment>
<dbReference type="Pfam" id="PF07727">
    <property type="entry name" value="RVT_2"/>
    <property type="match status" value="1"/>
</dbReference>
<keyword evidence="2" id="KW-0479">Metal-binding</keyword>
<dbReference type="Gene3D" id="3.30.420.10">
    <property type="entry name" value="Ribonuclease H-like superfamily/Ribonuclease H"/>
    <property type="match status" value="1"/>
</dbReference>
<evidence type="ECO:0000256" key="1">
    <source>
        <dbReference type="ARBA" id="ARBA00022670"/>
    </source>
</evidence>
<protein>
    <submittedName>
        <fullName evidence="5">Integrase, catalytic region, zinc finger, CCHC-type, peptidase aspartic, catalytic</fullName>
    </submittedName>
</protein>
<dbReference type="EMBL" id="BKCJ010003822">
    <property type="protein sequence ID" value="GEU57394.1"/>
    <property type="molecule type" value="Genomic_DNA"/>
</dbReference>
<dbReference type="InterPro" id="IPR039537">
    <property type="entry name" value="Retrotran_Ty1/copia-like"/>
</dbReference>
<evidence type="ECO:0000259" key="4">
    <source>
        <dbReference type="PROSITE" id="PS50994"/>
    </source>
</evidence>
<dbReference type="PROSITE" id="PS50994">
    <property type="entry name" value="INTEGRASE"/>
    <property type="match status" value="1"/>
</dbReference>
<dbReference type="InterPro" id="IPR013103">
    <property type="entry name" value="RVT_2"/>
</dbReference>
<dbReference type="GO" id="GO:0015074">
    <property type="term" value="P:DNA integration"/>
    <property type="evidence" value="ECO:0007669"/>
    <property type="project" value="InterPro"/>
</dbReference>
<dbReference type="SUPFAM" id="SSF53098">
    <property type="entry name" value="Ribonuclease H-like"/>
    <property type="match status" value="1"/>
</dbReference>
<gene>
    <name evidence="5" type="ORF">Tci_029372</name>
</gene>
<dbReference type="AlphaFoldDB" id="A0A6L2LB44"/>
<dbReference type="GO" id="GO:0008233">
    <property type="term" value="F:peptidase activity"/>
    <property type="evidence" value="ECO:0007669"/>
    <property type="project" value="UniProtKB-KW"/>
</dbReference>
<dbReference type="InterPro" id="IPR036397">
    <property type="entry name" value="RNaseH_sf"/>
</dbReference>
<evidence type="ECO:0000256" key="3">
    <source>
        <dbReference type="ARBA" id="ARBA00022801"/>
    </source>
</evidence>
<dbReference type="GO" id="GO:0003676">
    <property type="term" value="F:nucleic acid binding"/>
    <property type="evidence" value="ECO:0007669"/>
    <property type="project" value="InterPro"/>
</dbReference>
<dbReference type="Pfam" id="PF22936">
    <property type="entry name" value="Pol_BBD"/>
    <property type="match status" value="1"/>
</dbReference>
<accession>A0A6L2LB44</accession>
<sequence length="591" mass="67209">MKDLLLGSNNVSNDFSKPVTAQILPQNVKLILRNINVIALGMYEVHTKPNQTRTPQFPQYIRKTNKHVSFSTSIISTTRVSKPQIKSNRLEDRVLHNNSEGKKQQVENHHRNFKFSTNKTHVTTCNDNLNAKTSNANFVCVTCGKCVLNDNHDMCSKHMTRNLKLLSNFMEKFPGTVKFRNDHILSILGYGDMVQGNITIKRVYYVKGLNHNLFSIGQFCDADLEVAFWKSTCYIRDLKGNDLLTGTEFLNKTLHAYFPQEGIKHRTSTARTPEQNGIVKRQNRTLVKAARTMLNAAKVPLFFWDEAIATTCFTQNPETVTMSNELDLLFRLMFDELLNGTNLVVSKSSTVTATDAPNQHQQQYTTSSISTTVATDTPPLHIQTTPKTTCQAPTQAPTVTANENIIQAKTNKEYAQVDKDEFIKIFSTQGYAQKEGIDFEGSFAPVARLEAVWLFVAYSVHKLFPVYQMDIKITFLYEPLKEEMYVNQPDGFVDPYHPNQVYNLKNALYGLKQVPRACLAFSYQAHRCQISLFKEHVEKGIVELFFVGTTYQLADLFTKALLEDRFKYLVRRLGMRCLTPEELEVLANASA</sequence>
<dbReference type="InterPro" id="IPR012337">
    <property type="entry name" value="RNaseH-like_sf"/>
</dbReference>
<name>A0A6L2LB44_TANCI</name>